<dbReference type="Gene3D" id="1.10.4030.10">
    <property type="entry name" value="Porin chaperone SurA, peptide-binding domain"/>
    <property type="match status" value="1"/>
</dbReference>
<dbReference type="SUPFAM" id="SSF54534">
    <property type="entry name" value="FKBP-like"/>
    <property type="match status" value="1"/>
</dbReference>
<dbReference type="Pfam" id="PF13624">
    <property type="entry name" value="SurA_N_3"/>
    <property type="match status" value="1"/>
</dbReference>
<dbReference type="AlphaFoldDB" id="A0A0M2UVK4"/>
<evidence type="ECO:0000256" key="1">
    <source>
        <dbReference type="ARBA" id="ARBA00000971"/>
    </source>
</evidence>
<keyword evidence="3" id="KW-0732">Signal</keyword>
<protein>
    <recommendedName>
        <fullName evidence="2">peptidylprolyl isomerase</fullName>
        <ecNumber evidence="2">5.2.1.8</ecNumber>
    </recommendedName>
</protein>
<dbReference type="GO" id="GO:0003755">
    <property type="term" value="F:peptidyl-prolyl cis-trans isomerase activity"/>
    <property type="evidence" value="ECO:0007669"/>
    <property type="project" value="UniProtKB-KW"/>
</dbReference>
<dbReference type="SUPFAM" id="SSF109998">
    <property type="entry name" value="Triger factor/SurA peptide-binding domain-like"/>
    <property type="match status" value="1"/>
</dbReference>
<evidence type="ECO:0000256" key="2">
    <source>
        <dbReference type="ARBA" id="ARBA00013194"/>
    </source>
</evidence>
<dbReference type="PANTHER" id="PTHR47245:SF1">
    <property type="entry name" value="FOLDASE PROTEIN PRSA"/>
    <property type="match status" value="1"/>
</dbReference>
<proteinExistence type="predicted"/>
<dbReference type="InterPro" id="IPR027304">
    <property type="entry name" value="Trigger_fact/SurA_dom_sf"/>
</dbReference>
<dbReference type="Gene3D" id="3.10.50.40">
    <property type="match status" value="1"/>
</dbReference>
<dbReference type="PANTHER" id="PTHR47245">
    <property type="entry name" value="PEPTIDYLPROLYL ISOMERASE"/>
    <property type="match status" value="1"/>
</dbReference>
<evidence type="ECO:0000256" key="4">
    <source>
        <dbReference type="ARBA" id="ARBA00023110"/>
    </source>
</evidence>
<dbReference type="EMBL" id="LAQJ01000262">
    <property type="protein sequence ID" value="KKO18534.1"/>
    <property type="molecule type" value="Genomic_DNA"/>
</dbReference>
<dbReference type="Pfam" id="PF00639">
    <property type="entry name" value="Rotamase"/>
    <property type="match status" value="1"/>
</dbReference>
<keyword evidence="4 6" id="KW-0697">Rotamase</keyword>
<dbReference type="InterPro" id="IPR000297">
    <property type="entry name" value="PPIase_PpiC"/>
</dbReference>
<dbReference type="InterPro" id="IPR050245">
    <property type="entry name" value="PrsA_foldase"/>
</dbReference>
<dbReference type="Proteomes" id="UP000034954">
    <property type="component" value="Unassembled WGS sequence"/>
</dbReference>
<evidence type="ECO:0000313" key="9">
    <source>
        <dbReference type="Proteomes" id="UP000034954"/>
    </source>
</evidence>
<evidence type="ECO:0000256" key="5">
    <source>
        <dbReference type="ARBA" id="ARBA00023235"/>
    </source>
</evidence>
<keyword evidence="5 6" id="KW-0413">Isomerase</keyword>
<evidence type="ECO:0000256" key="6">
    <source>
        <dbReference type="PROSITE-ProRule" id="PRU00278"/>
    </source>
</evidence>
<feature type="domain" description="PpiC" evidence="7">
    <location>
        <begin position="190"/>
        <end position="289"/>
    </location>
</feature>
<comment type="caution">
    <text evidence="8">The sequence shown here is derived from an EMBL/GenBank/DDBJ whole genome shotgun (WGS) entry which is preliminary data.</text>
</comment>
<gene>
    <name evidence="8" type="ORF">BROFUL_02768</name>
</gene>
<sequence>MILKVFNRFYVWFLPVFFTAYAVSYGSTSDLREESINSIKAIVGDEIITQGDVVKRAAVALREAQERYQEKEFFEKADEILKETLDELINRKVLIKEAQKLFGTDEMQMKEVEKDLDSFMKGAVKNVGSLSKYYEIAEAQGINPLEKKNELKEDIMIDKIMKENVYNKVKVQPKLLRRYYVENVDEFRQKKEVSLRQIMIKFSAHDNDREKTLSLAQQIRKRLEKGEDFATLAKQYSEGPNAENGGLLSFEEVNEMRKDLRDAVYQLKDNERSGIIASPVGYHIFKMELIKPEKVQEFEEVQEDIYKKIYREEISRLKNQYLNSLKSGMFVKVFR</sequence>
<evidence type="ECO:0000313" key="8">
    <source>
        <dbReference type="EMBL" id="KKO18534.1"/>
    </source>
</evidence>
<reference evidence="8 9" key="1">
    <citation type="journal article" date="2013" name="BMC Microbiol.">
        <title>Identification of the type II cytochrome c maturation pathway in anammox bacteria by comparative genomics.</title>
        <authorList>
            <person name="Ferousi C."/>
            <person name="Speth D.R."/>
            <person name="Reimann J."/>
            <person name="Op den Camp H.J."/>
            <person name="Allen J.W."/>
            <person name="Keltjens J.T."/>
            <person name="Jetten M.S."/>
        </authorList>
    </citation>
    <scope>NUCLEOTIDE SEQUENCE [LARGE SCALE GENOMIC DNA]</scope>
    <source>
        <strain evidence="8">RU1</strain>
    </source>
</reference>
<name>A0A0M2UVK4_9BACT</name>
<comment type="catalytic activity">
    <reaction evidence="1">
        <text>[protein]-peptidylproline (omega=180) = [protein]-peptidylproline (omega=0)</text>
        <dbReference type="Rhea" id="RHEA:16237"/>
        <dbReference type="Rhea" id="RHEA-COMP:10747"/>
        <dbReference type="Rhea" id="RHEA-COMP:10748"/>
        <dbReference type="ChEBI" id="CHEBI:83833"/>
        <dbReference type="ChEBI" id="CHEBI:83834"/>
        <dbReference type="EC" id="5.2.1.8"/>
    </reaction>
</comment>
<organism evidence="8 9">
    <name type="scientific">Candidatus Brocadia fulgida</name>
    <dbReference type="NCBI Taxonomy" id="380242"/>
    <lineage>
        <taxon>Bacteria</taxon>
        <taxon>Pseudomonadati</taxon>
        <taxon>Planctomycetota</taxon>
        <taxon>Candidatus Brocadiia</taxon>
        <taxon>Candidatus Brocadiales</taxon>
        <taxon>Candidatus Brocadiaceae</taxon>
        <taxon>Candidatus Brocadia</taxon>
    </lineage>
</organism>
<dbReference type="EC" id="5.2.1.8" evidence="2"/>
<evidence type="ECO:0000256" key="3">
    <source>
        <dbReference type="ARBA" id="ARBA00022729"/>
    </source>
</evidence>
<keyword evidence="9" id="KW-1185">Reference proteome</keyword>
<dbReference type="InterPro" id="IPR046357">
    <property type="entry name" value="PPIase_dom_sf"/>
</dbReference>
<evidence type="ECO:0000259" key="7">
    <source>
        <dbReference type="PROSITE" id="PS50198"/>
    </source>
</evidence>
<accession>A0A0M2UVK4</accession>
<dbReference type="PROSITE" id="PS50198">
    <property type="entry name" value="PPIC_PPIASE_2"/>
    <property type="match status" value="1"/>
</dbReference>